<proteinExistence type="predicted"/>
<dbReference type="PROSITE" id="PS51257">
    <property type="entry name" value="PROKAR_LIPOPROTEIN"/>
    <property type="match status" value="1"/>
</dbReference>
<comment type="caution">
    <text evidence="2">The sequence shown here is derived from an EMBL/GenBank/DDBJ whole genome shotgun (WGS) entry which is preliminary data.</text>
</comment>
<reference evidence="2 3" key="1">
    <citation type="submission" date="2019-03" db="EMBL/GenBank/DDBJ databases">
        <title>Ramlibacter henchirensis DSM 14656, whole genome shotgun sequence.</title>
        <authorList>
            <person name="Zhang X."/>
            <person name="Feng G."/>
            <person name="Zhu H."/>
        </authorList>
    </citation>
    <scope>NUCLEOTIDE SEQUENCE [LARGE SCALE GENOMIC DNA]</scope>
    <source>
        <strain evidence="2 3">DSM 14656</strain>
    </source>
</reference>
<organism evidence="2 3">
    <name type="scientific">Ramlibacter henchirensis</name>
    <dbReference type="NCBI Taxonomy" id="204072"/>
    <lineage>
        <taxon>Bacteria</taxon>
        <taxon>Pseudomonadati</taxon>
        <taxon>Pseudomonadota</taxon>
        <taxon>Betaproteobacteria</taxon>
        <taxon>Burkholderiales</taxon>
        <taxon>Comamonadaceae</taxon>
        <taxon>Ramlibacter</taxon>
    </lineage>
</organism>
<gene>
    <name evidence="2" type="ORF">EZ313_10305</name>
</gene>
<keyword evidence="3" id="KW-1185">Reference proteome</keyword>
<dbReference type="OrthoDB" id="9154310at2"/>
<sequence length="172" mass="18362">MHRSCAALLLLLAAATGCSPTFNWREVRAEPSGLKAMLPCKPDKGARRVPMAGLEVELSVVGCDTGGATFAVLQAELAEPSAAEEVLTQWNRATLANMKAEGSRARSFVPPGADPLPSSQRVSAQGRRANGSLVRGEAAYFARGRHVYQAVVYADDPQPDQLQPFFEGLKLP</sequence>
<protein>
    <recommendedName>
        <fullName evidence="4">DUF1795 domain-containing protein</fullName>
    </recommendedName>
</protein>
<evidence type="ECO:0000256" key="1">
    <source>
        <dbReference type="SAM" id="MobiDB-lite"/>
    </source>
</evidence>
<dbReference type="RefSeq" id="WP_135263063.1">
    <property type="nucleotide sequence ID" value="NZ_SMLM01000001.1"/>
</dbReference>
<evidence type="ECO:0008006" key="4">
    <source>
        <dbReference type="Google" id="ProtNLM"/>
    </source>
</evidence>
<evidence type="ECO:0000313" key="2">
    <source>
        <dbReference type="EMBL" id="TFZ06984.1"/>
    </source>
</evidence>
<evidence type="ECO:0000313" key="3">
    <source>
        <dbReference type="Proteomes" id="UP000298180"/>
    </source>
</evidence>
<feature type="region of interest" description="Disordered" evidence="1">
    <location>
        <begin position="104"/>
        <end position="128"/>
    </location>
</feature>
<name>A0A4Z0C7L7_9BURK</name>
<dbReference type="AlphaFoldDB" id="A0A4Z0C7L7"/>
<accession>A0A4Z0C7L7</accession>
<dbReference type="EMBL" id="SMLM01000001">
    <property type="protein sequence ID" value="TFZ06984.1"/>
    <property type="molecule type" value="Genomic_DNA"/>
</dbReference>
<dbReference type="Proteomes" id="UP000298180">
    <property type="component" value="Unassembled WGS sequence"/>
</dbReference>